<dbReference type="OMA" id="WDSTLHI"/>
<keyword evidence="2" id="KW-0677">Repeat</keyword>
<dbReference type="InterPro" id="IPR001680">
    <property type="entry name" value="WD40_rpt"/>
</dbReference>
<dbReference type="Pfam" id="PF00400">
    <property type="entry name" value="WD40"/>
    <property type="match status" value="3"/>
</dbReference>
<dbReference type="InterPro" id="IPR020472">
    <property type="entry name" value="WD40_PAC1"/>
</dbReference>
<dbReference type="SUPFAM" id="SSF50978">
    <property type="entry name" value="WD40 repeat-like"/>
    <property type="match status" value="1"/>
</dbReference>
<dbReference type="AlphaFoldDB" id="A0A1X2GZK5"/>
<feature type="repeat" description="WD" evidence="3">
    <location>
        <begin position="92"/>
        <end position="133"/>
    </location>
</feature>
<evidence type="ECO:0000313" key="4">
    <source>
        <dbReference type="EMBL" id="ORY89971.1"/>
    </source>
</evidence>
<dbReference type="PANTHER" id="PTHR10971">
    <property type="entry name" value="MRNA EXPORT FACTOR AND BUB3"/>
    <property type="match status" value="1"/>
</dbReference>
<feature type="repeat" description="WD" evidence="3">
    <location>
        <begin position="237"/>
        <end position="262"/>
    </location>
</feature>
<dbReference type="GO" id="GO:0000776">
    <property type="term" value="C:kinetochore"/>
    <property type="evidence" value="ECO:0007669"/>
    <property type="project" value="EnsemblFungi"/>
</dbReference>
<keyword evidence="1 3" id="KW-0853">WD repeat</keyword>
<dbReference type="InterPro" id="IPR015943">
    <property type="entry name" value="WD40/YVTN_repeat-like_dom_sf"/>
</dbReference>
<dbReference type="Gene3D" id="2.130.10.10">
    <property type="entry name" value="YVTN repeat-like/Quinoprotein amine dehydrogenase"/>
    <property type="match status" value="1"/>
</dbReference>
<dbReference type="InParanoid" id="A0A1X2GZK5"/>
<dbReference type="GO" id="GO:0140499">
    <property type="term" value="P:negative regulation of mitotic spindle assembly checkpoint signaling"/>
    <property type="evidence" value="ECO:0007669"/>
    <property type="project" value="EnsemblFungi"/>
</dbReference>
<dbReference type="GO" id="GO:1990942">
    <property type="term" value="P:mitotic metaphase chromosome recapture"/>
    <property type="evidence" value="ECO:0007669"/>
    <property type="project" value="EnsemblFungi"/>
</dbReference>
<dbReference type="FunCoup" id="A0A1X2GZK5">
    <property type="interactions" value="564"/>
</dbReference>
<sequence>MTDITHYELNDAPSDGISSVKFSPFTENHLLASSWDSTVRLYDVEENALKKKFDHKAAVLDVCFGGADHAYSGGIDRQVNRLDFETGETKALGQHDDAVKALCASPENNTIYSGSWDKTLRVWDERSADAVKVSQLPQKVFSMDLSNNRLVIAMAQRHVHVYDIRNMEEPWQVRETTLKYMLKSIRCMPNGEGYACSSIEGRVALEFFDMSPESQARKYAFKSHRQVVNNQEVVYPVNALAFHPIHGTFASGGSDCVVSIWDGVHRKRIRQFQRFPDEIASLSFNKEGTKLAVASSYTFDEGERDHPPDSIFIRPMGENDCKPRVVAAAANGS</sequence>
<protein>
    <submittedName>
        <fullName evidence="4">WD40-repeat-containing domain protein</fullName>
    </submittedName>
</protein>
<dbReference type="EMBL" id="MCGN01000013">
    <property type="protein sequence ID" value="ORY89971.1"/>
    <property type="molecule type" value="Genomic_DNA"/>
</dbReference>
<dbReference type="PRINTS" id="PR00320">
    <property type="entry name" value="GPROTEINBRPT"/>
</dbReference>
<keyword evidence="5" id="KW-1185">Reference proteome</keyword>
<dbReference type="SMART" id="SM00320">
    <property type="entry name" value="WD40"/>
    <property type="match status" value="6"/>
</dbReference>
<dbReference type="STRING" id="13706.A0A1X2GZK5"/>
<organism evidence="4 5">
    <name type="scientific">Syncephalastrum racemosum</name>
    <name type="common">Filamentous fungus</name>
    <dbReference type="NCBI Taxonomy" id="13706"/>
    <lineage>
        <taxon>Eukaryota</taxon>
        <taxon>Fungi</taxon>
        <taxon>Fungi incertae sedis</taxon>
        <taxon>Mucoromycota</taxon>
        <taxon>Mucoromycotina</taxon>
        <taxon>Mucoromycetes</taxon>
        <taxon>Mucorales</taxon>
        <taxon>Syncephalastraceae</taxon>
        <taxon>Syncephalastrum</taxon>
    </lineage>
</organism>
<dbReference type="Proteomes" id="UP000242180">
    <property type="component" value="Unassembled WGS sequence"/>
</dbReference>
<evidence type="ECO:0000256" key="3">
    <source>
        <dbReference type="PROSITE-ProRule" id="PRU00221"/>
    </source>
</evidence>
<gene>
    <name evidence="4" type="ORF">BCR43DRAFT_480769</name>
</gene>
<evidence type="ECO:0000313" key="5">
    <source>
        <dbReference type="Proteomes" id="UP000242180"/>
    </source>
</evidence>
<dbReference type="GO" id="GO:1990298">
    <property type="term" value="C:bub1-bub3 complex"/>
    <property type="evidence" value="ECO:0007669"/>
    <property type="project" value="EnsemblFungi"/>
</dbReference>
<dbReference type="GO" id="GO:1990758">
    <property type="term" value="P:mitotic sister chromatid biorientation"/>
    <property type="evidence" value="ECO:0007669"/>
    <property type="project" value="EnsemblFungi"/>
</dbReference>
<dbReference type="PROSITE" id="PS50082">
    <property type="entry name" value="WD_REPEATS_2"/>
    <property type="match status" value="2"/>
</dbReference>
<accession>A0A1X2GZK5</accession>
<comment type="caution">
    <text evidence="4">The sequence shown here is derived from an EMBL/GenBank/DDBJ whole genome shotgun (WGS) entry which is preliminary data.</text>
</comment>
<name>A0A1X2GZK5_SYNRA</name>
<evidence type="ECO:0000256" key="1">
    <source>
        <dbReference type="ARBA" id="ARBA00022574"/>
    </source>
</evidence>
<proteinExistence type="predicted"/>
<reference evidence="4 5" key="1">
    <citation type="submission" date="2016-07" db="EMBL/GenBank/DDBJ databases">
        <title>Pervasive Adenine N6-methylation of Active Genes in Fungi.</title>
        <authorList>
            <consortium name="DOE Joint Genome Institute"/>
            <person name="Mondo S.J."/>
            <person name="Dannebaum R.O."/>
            <person name="Kuo R.C."/>
            <person name="Labutti K."/>
            <person name="Haridas S."/>
            <person name="Kuo A."/>
            <person name="Salamov A."/>
            <person name="Ahrendt S.R."/>
            <person name="Lipzen A."/>
            <person name="Sullivan W."/>
            <person name="Andreopoulos W.B."/>
            <person name="Clum A."/>
            <person name="Lindquist E."/>
            <person name="Daum C."/>
            <person name="Ramamoorthy G.K."/>
            <person name="Gryganskyi A."/>
            <person name="Culley D."/>
            <person name="Magnuson J.K."/>
            <person name="James T.Y."/>
            <person name="O'Malley M.A."/>
            <person name="Stajich J.E."/>
            <person name="Spatafora J.W."/>
            <person name="Visel A."/>
            <person name="Grigoriev I.V."/>
        </authorList>
    </citation>
    <scope>NUCLEOTIDE SEQUENCE [LARGE SCALE GENOMIC DNA]</scope>
    <source>
        <strain evidence="4 5">NRRL 2496</strain>
    </source>
</reference>
<evidence type="ECO:0000256" key="2">
    <source>
        <dbReference type="ARBA" id="ARBA00022737"/>
    </source>
</evidence>
<dbReference type="InterPro" id="IPR036322">
    <property type="entry name" value="WD40_repeat_dom_sf"/>
</dbReference>
<dbReference type="OrthoDB" id="10262475at2759"/>
<dbReference type="PROSITE" id="PS50294">
    <property type="entry name" value="WD_REPEATS_REGION"/>
    <property type="match status" value="1"/>
</dbReference>